<evidence type="ECO:0000256" key="1">
    <source>
        <dbReference type="SAM" id="MobiDB-lite"/>
    </source>
</evidence>
<organism evidence="2 3">
    <name type="scientific">Colocasia esculenta</name>
    <name type="common">Wild taro</name>
    <name type="synonym">Arum esculentum</name>
    <dbReference type="NCBI Taxonomy" id="4460"/>
    <lineage>
        <taxon>Eukaryota</taxon>
        <taxon>Viridiplantae</taxon>
        <taxon>Streptophyta</taxon>
        <taxon>Embryophyta</taxon>
        <taxon>Tracheophyta</taxon>
        <taxon>Spermatophyta</taxon>
        <taxon>Magnoliopsida</taxon>
        <taxon>Liliopsida</taxon>
        <taxon>Araceae</taxon>
        <taxon>Aroideae</taxon>
        <taxon>Colocasieae</taxon>
        <taxon>Colocasia</taxon>
    </lineage>
</organism>
<evidence type="ECO:0000313" key="3">
    <source>
        <dbReference type="Proteomes" id="UP000652761"/>
    </source>
</evidence>
<keyword evidence="3" id="KW-1185">Reference proteome</keyword>
<comment type="caution">
    <text evidence="2">The sequence shown here is derived from an EMBL/GenBank/DDBJ whole genome shotgun (WGS) entry which is preliminary data.</text>
</comment>
<name>A0A843TPX6_COLES</name>
<feature type="compositionally biased region" description="Low complexity" evidence="1">
    <location>
        <begin position="643"/>
        <end position="658"/>
    </location>
</feature>
<accession>A0A843TPX6</accession>
<feature type="region of interest" description="Disordered" evidence="1">
    <location>
        <begin position="1"/>
        <end position="24"/>
    </location>
</feature>
<dbReference type="Proteomes" id="UP000652761">
    <property type="component" value="Unassembled WGS sequence"/>
</dbReference>
<dbReference type="AlphaFoldDB" id="A0A843TPX6"/>
<dbReference type="EMBL" id="NMUH01000154">
    <property type="protein sequence ID" value="MQL73115.1"/>
    <property type="molecule type" value="Genomic_DNA"/>
</dbReference>
<gene>
    <name evidence="2" type="ORF">Taro_005459</name>
</gene>
<evidence type="ECO:0000313" key="2">
    <source>
        <dbReference type="EMBL" id="MQL73115.1"/>
    </source>
</evidence>
<protein>
    <submittedName>
        <fullName evidence="2">Uncharacterized protein</fullName>
    </submittedName>
</protein>
<feature type="region of interest" description="Disordered" evidence="1">
    <location>
        <begin position="640"/>
        <end position="680"/>
    </location>
</feature>
<sequence>MDSSNPDPSAVDSAANHMDSTGMDLLEVPDTPDRLAVMRPTEGVGEDAPEETYHQTRSNAGLRFEKTSSSNAFVNERIFRRARLASLVSKPFDVELYHDKKKLSFGISYPTRHRSDRRKIKQDLHGVNEAGCSDQLKSMVPSSSGQIRGTHNRIANSMELSDDAYGAEGNQGMNDIVITGALPGHCSTSGVVESNCVGNGISLASDSQAKTEETTSKPHPRRFGRRRLVRNGLISPSNVKGKLSLASEESHASFSGISSFYKGKGIDLSGDSQNKSEHTLLHQCQFDAPWKNSDQGMLVRNGFISPLNMGESRNAAHCEWDGFERVDTGEVQDGILSPQLHVTADSVSRQAHEIKENIFLNDIVQTNGQDDAKSSFMSSRELLLPCKETIIGGKDIADVRPADDNGFREMHRRAGRSVQPLSQGSSSNQKHDSMLHSVCETDSLEVACPSPFTQKSTSHQFQRSFEVKFEHNPDNGSHSGEKRLARGKRKTGYNHKLIGECSSSACIGPDGLRPEIPGETSTAKSTRGHILQSHAIITEPIIDADELPSLVFKSASHCNISCLSSESVARAQQVESDEILARRLQEHFSNELSNFGGSEEIDATIAWTLQEEEDAQLASSIRNRGQSHPRSPSIAHLYRQYPRQSSQDSSTQSASRARITPSARMTRLQRNVRRDLDLET</sequence>
<feature type="non-terminal residue" evidence="2">
    <location>
        <position position="680"/>
    </location>
</feature>
<reference evidence="2" key="1">
    <citation type="submission" date="2017-07" db="EMBL/GenBank/DDBJ databases">
        <title>Taro Niue Genome Assembly and Annotation.</title>
        <authorList>
            <person name="Atibalentja N."/>
            <person name="Keating K."/>
            <person name="Fields C.J."/>
        </authorList>
    </citation>
    <scope>NUCLEOTIDE SEQUENCE</scope>
    <source>
        <strain evidence="2">Niue_2</strain>
        <tissue evidence="2">Leaf</tissue>
    </source>
</reference>
<proteinExistence type="predicted"/>
<dbReference type="OrthoDB" id="8062037at2759"/>